<dbReference type="Proteomes" id="UP000005239">
    <property type="component" value="Unassembled WGS sequence"/>
</dbReference>
<protein>
    <submittedName>
        <fullName evidence="1">Uncharacterized protein</fullName>
    </submittedName>
</protein>
<name>A0A2A6CPL5_PRIPA</name>
<evidence type="ECO:0000313" key="1">
    <source>
        <dbReference type="EnsemblMetazoa" id="PPA45810.1"/>
    </source>
</evidence>
<accession>A0A2A6CPL5</accession>
<reference evidence="1" key="2">
    <citation type="submission" date="2022-06" db="UniProtKB">
        <authorList>
            <consortium name="EnsemblMetazoa"/>
        </authorList>
    </citation>
    <scope>IDENTIFICATION</scope>
    <source>
        <strain evidence="1">PS312</strain>
    </source>
</reference>
<organism evidence="1 2">
    <name type="scientific">Pristionchus pacificus</name>
    <name type="common">Parasitic nematode worm</name>
    <dbReference type="NCBI Taxonomy" id="54126"/>
    <lineage>
        <taxon>Eukaryota</taxon>
        <taxon>Metazoa</taxon>
        <taxon>Ecdysozoa</taxon>
        <taxon>Nematoda</taxon>
        <taxon>Chromadorea</taxon>
        <taxon>Rhabditida</taxon>
        <taxon>Rhabditina</taxon>
        <taxon>Diplogasteromorpha</taxon>
        <taxon>Diplogasteroidea</taxon>
        <taxon>Neodiplogasteridae</taxon>
        <taxon>Pristionchus</taxon>
    </lineage>
</organism>
<evidence type="ECO:0000313" key="2">
    <source>
        <dbReference type="Proteomes" id="UP000005239"/>
    </source>
</evidence>
<proteinExistence type="predicted"/>
<dbReference type="EnsemblMetazoa" id="PPA45810.1">
    <property type="protein sequence ID" value="PPA45810.1"/>
    <property type="gene ID" value="WBGene00284179"/>
</dbReference>
<dbReference type="OrthoDB" id="2017405at2759"/>
<dbReference type="AlphaFoldDB" id="A0A2A6CPL5"/>
<keyword evidence="2" id="KW-1185">Reference proteome</keyword>
<gene>
    <name evidence="1" type="primary">WBGene00284179</name>
</gene>
<accession>A0A8R1V3G4</accession>
<reference evidence="2" key="1">
    <citation type="journal article" date="2008" name="Nat. Genet.">
        <title>The Pristionchus pacificus genome provides a unique perspective on nematode lifestyle and parasitism.</title>
        <authorList>
            <person name="Dieterich C."/>
            <person name="Clifton S.W."/>
            <person name="Schuster L.N."/>
            <person name="Chinwalla A."/>
            <person name="Delehaunty K."/>
            <person name="Dinkelacker I."/>
            <person name="Fulton L."/>
            <person name="Fulton R."/>
            <person name="Godfrey J."/>
            <person name="Minx P."/>
            <person name="Mitreva M."/>
            <person name="Roeseler W."/>
            <person name="Tian H."/>
            <person name="Witte H."/>
            <person name="Yang S.P."/>
            <person name="Wilson R.K."/>
            <person name="Sommer R.J."/>
        </authorList>
    </citation>
    <scope>NUCLEOTIDE SEQUENCE [LARGE SCALE GENOMIC DNA]</scope>
    <source>
        <strain evidence="2">PS312</strain>
    </source>
</reference>
<sequence>MLVCHVPQGFLNGVHRGAEEVGAKLLEAGTGDVGVEIDSLEERVDFDRCLRRGREGSLCTLASSAETTESTRAEAVVEDDALNNYFGCYDQVSDDLPYSKVCMLNCFLFGGFRQASIIPRSARLKWSAARATASRYGHLRMQRPI</sequence>